<keyword evidence="2" id="KW-1185">Reference proteome</keyword>
<comment type="caution">
    <text evidence="1">The sequence shown here is derived from an EMBL/GenBank/DDBJ whole genome shotgun (WGS) entry which is preliminary data.</text>
</comment>
<gene>
    <name evidence="1" type="ORF">V8G56_01055</name>
</gene>
<accession>A0ABW7MQ51</accession>
<organism evidence="1 2">
    <name type="scientific">Gaetbulibacter aquiaggeris</name>
    <dbReference type="NCBI Taxonomy" id="1735373"/>
    <lineage>
        <taxon>Bacteria</taxon>
        <taxon>Pseudomonadati</taxon>
        <taxon>Bacteroidota</taxon>
        <taxon>Flavobacteriia</taxon>
        <taxon>Flavobacteriales</taxon>
        <taxon>Flavobacteriaceae</taxon>
        <taxon>Gaetbulibacter</taxon>
    </lineage>
</organism>
<reference evidence="1 2" key="1">
    <citation type="submission" date="2024-02" db="EMBL/GenBank/DDBJ databases">
        <title>A Gaetbulibacter species isolated from tidal flats and genomic insights of their niches.</title>
        <authorList>
            <person name="Ye Y."/>
        </authorList>
    </citation>
    <scope>NUCLEOTIDE SEQUENCE [LARGE SCALE GENOMIC DNA]</scope>
    <source>
        <strain evidence="1 2">KEM-8</strain>
    </source>
</reference>
<dbReference type="Proteomes" id="UP001610104">
    <property type="component" value="Unassembled WGS sequence"/>
</dbReference>
<evidence type="ECO:0000313" key="1">
    <source>
        <dbReference type="EMBL" id="MFH6767307.1"/>
    </source>
</evidence>
<proteinExistence type="predicted"/>
<dbReference type="EMBL" id="JBAWKC010000001">
    <property type="protein sequence ID" value="MFH6767307.1"/>
    <property type="molecule type" value="Genomic_DNA"/>
</dbReference>
<dbReference type="RefSeq" id="WP_331629468.1">
    <property type="nucleotide sequence ID" value="NZ_JBAWKC010000001.1"/>
</dbReference>
<protein>
    <submittedName>
        <fullName evidence="1">Uncharacterized protein</fullName>
    </submittedName>
</protein>
<sequence length="168" mass="18650">MQSNDTKKEFLSNKEFLSKINSNDKGIIHQVIAGGNDICEALGGEPGCDKNYSLVAIMHADGTVEGQLIDMWPDEYGGIHVEITCMIVEGNMAKVGGIVKKGRWGEIDITGRSLVVFLKDNGTSNIDTSDQIAFLPINRLYNLCDFIEEMPFDPRNYYDLTKGQISIR</sequence>
<name>A0ABW7MQ51_9FLAO</name>
<evidence type="ECO:0000313" key="2">
    <source>
        <dbReference type="Proteomes" id="UP001610104"/>
    </source>
</evidence>